<evidence type="ECO:0000256" key="1">
    <source>
        <dbReference type="ARBA" id="ARBA00022723"/>
    </source>
</evidence>
<keyword evidence="1" id="KW-0479">Metal-binding</keyword>
<name>A0AAE9YNJ5_9GAMM</name>
<keyword evidence="2" id="KW-0106">Calcium</keyword>
<reference evidence="5 6" key="2">
    <citation type="journal article" date="2022" name="Mar. Drugs">
        <title>Bioassay-Guided Fractionation Leads to the Detection of Cholic Acid Generated by the Rare Thalassomonas sp.</title>
        <authorList>
            <person name="Pheiffer F."/>
            <person name="Schneider Y.K."/>
            <person name="Hansen E.H."/>
            <person name="Andersen J.H."/>
            <person name="Isaksson J."/>
            <person name="Busche T."/>
            <person name="R C."/>
            <person name="Kalinowski J."/>
            <person name="Zyl L.V."/>
            <person name="Trindade M."/>
        </authorList>
    </citation>
    <scope>NUCLEOTIDE SEQUENCE [LARGE SCALE GENOMIC DNA]</scope>
    <source>
        <strain evidence="5 6">A5K-106</strain>
    </source>
</reference>
<evidence type="ECO:0000256" key="2">
    <source>
        <dbReference type="ARBA" id="ARBA00022837"/>
    </source>
</evidence>
<dbReference type="SUPFAM" id="SSF53300">
    <property type="entry name" value="vWA-like"/>
    <property type="match status" value="1"/>
</dbReference>
<dbReference type="RefSeq" id="WP_044830334.1">
    <property type="nucleotide sequence ID" value="NZ_CP059735.1"/>
</dbReference>
<dbReference type="KEGG" id="tact:SG35_022170"/>
<dbReference type="Pfam" id="PF05567">
    <property type="entry name" value="T4P_PilY1"/>
    <property type="match status" value="1"/>
</dbReference>
<reference evidence="5 6" key="1">
    <citation type="journal article" date="2015" name="Genome Announc.">
        <title>Draft Genome Sequences of Marine Isolates of Thalassomonas viridans and Thalassomonas actiniarum.</title>
        <authorList>
            <person name="Olonade I."/>
            <person name="van Zyl L.J."/>
            <person name="Trindade M."/>
        </authorList>
    </citation>
    <scope>NUCLEOTIDE SEQUENCE [LARGE SCALE GENOMIC DNA]</scope>
    <source>
        <strain evidence="5 6">A5K-106</strain>
    </source>
</reference>
<sequence length="1184" mass="127519">MKKWMLSALVYLFCVHSYGEDIELYIGDQSQRVGKKPQVLIIFDNSGSMNTIENVKSPYDPNTTYPAIGGYNSLSEDFIYFDKQDGPDVGAPVPDSPSETRRFLADINSCDTAREKLATVGRYTGYIREYSFQGQNGSWQELPDNNGANIQVLDCFDDIQLQDPDNAGVEKNGGNIEALPDGYPVDGLGTKQNPVYYTADVNASNTAFGAGSVVTLYSDNYLRWSQSEIIDNVDLTRLQIAKDTVTDLIESAPSVDFGLQIFNYNFPGENTRDGGRIVMGIQEMTATVRQNLVDLINLEIDGETNTPLCESLYEVSRYLGGKSVDFGDNDSNNGATYKGNTPPRDTSIESSGSYISPYRGCSNEVFVILITDGEPTEDRAADGNISGLPGMGGLFQNNYLPALAQWMHNNDVNDSMDGDQISTLFTVGFGKDAESAEELLSRAAELGGGQYYPATDPNDLLASLQSALLEILSVNTSFTAPSVASNNFDRTETLDSVYYAMFLPAQGPRWQGNLKKLKVTASGLVDREDKVAIGSNGNILTTAKTFWSTSAKADGEDVEAGGVAEMLRGKTDRVIYSDLGSSGALLPFNRSNSENHFGGSTNLAAVLNVSEQDIDDTINWSKGMDVDDSDLDGLTSDIRFDVFSDPLHSKPLVVNYGGSSNNQDVRILLGTNAGVLHMFDDNGDSVDESWAFMPKEFFPNINSLRENNASSGKIYGIDGSPVVYLLDKNGDGSISSSNGDKAWVFFGLRRGGSSYYGLDITLPDTPKLLWHLDAGSAGFSELGQSWSQPQLGYSKLNTSSGVPQPVLIFGGGYAISKDNGGVGGSDSVGRAIYMVDAKTGTLKWSLTPAASSGVNTQFTGISDSIPAAIGTLDSDGDGLIDRLYAGDSGGNLWRVDMPEGAPGSSENPWTVFKLAQLGGETNSTDRRFFSQPAIVRTFIEETKSSSVTDEEGNTTTVVSRQETPYEAILIGSGDRSTPSSGDTEDKFFMVKDPDIFTQSYIAEDIPAPYTIENLYDYTNDPFGQTLTSQERESLALAVSQKSGWFIDFAGLGEKSMSAATAIAGVAYFNSFTPGNSSSNSCELNAGSGLLYAVNLALGTKVYNWRTLNVGERVPDTPTIIIPPEDDDETHSRLLFVGVGEGSGAGTLTLCDVNDCCDGDCDPDDPPDGISLKTMRTYLYVAESK</sequence>
<dbReference type="Proteomes" id="UP000032568">
    <property type="component" value="Chromosome"/>
</dbReference>
<dbReference type="Gene3D" id="3.40.50.410">
    <property type="entry name" value="von Willebrand factor, type A domain"/>
    <property type="match status" value="1"/>
</dbReference>
<evidence type="ECO:0000259" key="4">
    <source>
        <dbReference type="PROSITE" id="PS50234"/>
    </source>
</evidence>
<accession>A0AAE9YNJ5</accession>
<proteinExistence type="predicted"/>
<dbReference type="InterPro" id="IPR002035">
    <property type="entry name" value="VWF_A"/>
</dbReference>
<organism evidence="5 6">
    <name type="scientific">Thalassomonas actiniarum</name>
    <dbReference type="NCBI Taxonomy" id="485447"/>
    <lineage>
        <taxon>Bacteria</taxon>
        <taxon>Pseudomonadati</taxon>
        <taxon>Pseudomonadota</taxon>
        <taxon>Gammaproteobacteria</taxon>
        <taxon>Alteromonadales</taxon>
        <taxon>Colwelliaceae</taxon>
        <taxon>Thalassomonas</taxon>
    </lineage>
</organism>
<dbReference type="InterPro" id="IPR008707">
    <property type="entry name" value="B-propeller_PilY1"/>
</dbReference>
<dbReference type="GO" id="GO:0046872">
    <property type="term" value="F:metal ion binding"/>
    <property type="evidence" value="ECO:0007669"/>
    <property type="project" value="UniProtKB-KW"/>
</dbReference>
<feature type="compositionally biased region" description="Polar residues" evidence="3">
    <location>
        <begin position="329"/>
        <end position="339"/>
    </location>
</feature>
<dbReference type="PROSITE" id="PS50234">
    <property type="entry name" value="VWFA"/>
    <property type="match status" value="1"/>
</dbReference>
<gene>
    <name evidence="5" type="ORF">SG35_022170</name>
</gene>
<protein>
    <submittedName>
        <fullName evidence="5">rRNA (Guanine-N1)-methyltransferase</fullName>
    </submittedName>
</protein>
<dbReference type="AlphaFoldDB" id="A0AAE9YNJ5"/>
<keyword evidence="6" id="KW-1185">Reference proteome</keyword>
<dbReference type="InterPro" id="IPR036465">
    <property type="entry name" value="vWFA_dom_sf"/>
</dbReference>
<feature type="region of interest" description="Disordered" evidence="3">
    <location>
        <begin position="329"/>
        <end position="353"/>
    </location>
</feature>
<evidence type="ECO:0000313" key="5">
    <source>
        <dbReference type="EMBL" id="WDD97962.1"/>
    </source>
</evidence>
<dbReference type="EMBL" id="CP059735">
    <property type="protein sequence ID" value="WDD97962.1"/>
    <property type="molecule type" value="Genomic_DNA"/>
</dbReference>
<evidence type="ECO:0000256" key="3">
    <source>
        <dbReference type="SAM" id="MobiDB-lite"/>
    </source>
</evidence>
<feature type="domain" description="VWFA" evidence="4">
    <location>
        <begin position="219"/>
        <end position="468"/>
    </location>
</feature>
<evidence type="ECO:0000313" key="6">
    <source>
        <dbReference type="Proteomes" id="UP000032568"/>
    </source>
</evidence>